<gene>
    <name evidence="1" type="ORF">PORCRE_743</name>
</gene>
<evidence type="ECO:0000313" key="1">
    <source>
        <dbReference type="EMBL" id="GAD05045.1"/>
    </source>
</evidence>
<reference evidence="2" key="1">
    <citation type="journal article" date="2013" name="Genome">
        <title>Draft Genome Sequences of Porphyromonas crevioricanis JCM 15906T and Porphyromonas cansulci JCM 13913T Isolated from a Canine Oral Cavity.</title>
        <authorList>
            <person name="Sakamoto M."/>
            <person name="Tanaka N."/>
            <person name="Shiwa Y."/>
            <person name="Yoshikawa H."/>
            <person name="Ohkuma M."/>
        </authorList>
    </citation>
    <scope>NUCLEOTIDE SEQUENCE [LARGE SCALE GENOMIC DNA]</scope>
    <source>
        <strain evidence="2">JCM 15906</strain>
    </source>
</reference>
<organism evidence="1 2">
    <name type="scientific">Porphyromonas crevioricanis JCM 15906</name>
    <dbReference type="NCBI Taxonomy" id="1305617"/>
    <lineage>
        <taxon>Bacteria</taxon>
        <taxon>Pseudomonadati</taxon>
        <taxon>Bacteroidota</taxon>
        <taxon>Bacteroidia</taxon>
        <taxon>Bacteroidales</taxon>
        <taxon>Porphyromonadaceae</taxon>
        <taxon>Porphyromonas</taxon>
    </lineage>
</organism>
<name>T1DR16_9PORP</name>
<dbReference type="AlphaFoldDB" id="T1DR16"/>
<proteinExistence type="predicted"/>
<accession>T1DR16</accession>
<dbReference type="Proteomes" id="UP000018031">
    <property type="component" value="Unassembled WGS sequence"/>
</dbReference>
<reference evidence="1 2" key="2">
    <citation type="journal article" date="2013" name="Genome Announc.">
        <title>Draft Genome Sequences of Porphyromonas crevioricanis JCM 15906T and Porphyromonas cansulci JCM 13913T Isolated from a Canine Oral Cavity.</title>
        <authorList>
            <person name="Sakamoto M."/>
            <person name="Tanaka N."/>
            <person name="Shiwa Y."/>
            <person name="Yoshikawa H."/>
            <person name="Ohkuma M."/>
        </authorList>
    </citation>
    <scope>NUCLEOTIDE SEQUENCE [LARGE SCALE GENOMIC DNA]</scope>
    <source>
        <strain evidence="1 2">JCM 15906</strain>
    </source>
</reference>
<protein>
    <submittedName>
        <fullName evidence="1">Uncharacterized protein</fullName>
    </submittedName>
</protein>
<dbReference type="EMBL" id="BAOU01000018">
    <property type="protein sequence ID" value="GAD05045.1"/>
    <property type="molecule type" value="Genomic_DNA"/>
</dbReference>
<evidence type="ECO:0000313" key="2">
    <source>
        <dbReference type="Proteomes" id="UP000018031"/>
    </source>
</evidence>
<sequence length="39" mass="4284">MGIHRIFFRFSLSERPYRLGSVSVYLIPLGGATALSSLA</sequence>
<comment type="caution">
    <text evidence="1">The sequence shown here is derived from an EMBL/GenBank/DDBJ whole genome shotgun (WGS) entry which is preliminary data.</text>
</comment>